<protein>
    <submittedName>
        <fullName evidence="4">Chaoptin</fullName>
    </submittedName>
</protein>
<keyword evidence="5" id="KW-1185">Reference proteome</keyword>
<dbReference type="InterPro" id="IPR003591">
    <property type="entry name" value="Leu-rich_rpt_typical-subtyp"/>
</dbReference>
<keyword evidence="3" id="KW-0677">Repeat</keyword>
<dbReference type="SMART" id="SM00364">
    <property type="entry name" value="LRR_BAC"/>
    <property type="match status" value="7"/>
</dbReference>
<evidence type="ECO:0000256" key="3">
    <source>
        <dbReference type="ARBA" id="ARBA00022737"/>
    </source>
</evidence>
<dbReference type="InterPro" id="IPR050541">
    <property type="entry name" value="LRR_TM_domain-containing"/>
</dbReference>
<dbReference type="Gene3D" id="3.80.10.10">
    <property type="entry name" value="Ribonuclease Inhibitor"/>
    <property type="match status" value="8"/>
</dbReference>
<name>A0A8X6XKR0_9ARAC</name>
<dbReference type="GO" id="GO:0005886">
    <property type="term" value="C:plasma membrane"/>
    <property type="evidence" value="ECO:0007669"/>
    <property type="project" value="TreeGrafter"/>
</dbReference>
<organism evidence="4 5">
    <name type="scientific">Trichonephila inaurata madagascariensis</name>
    <dbReference type="NCBI Taxonomy" id="2747483"/>
    <lineage>
        <taxon>Eukaryota</taxon>
        <taxon>Metazoa</taxon>
        <taxon>Ecdysozoa</taxon>
        <taxon>Arthropoda</taxon>
        <taxon>Chelicerata</taxon>
        <taxon>Arachnida</taxon>
        <taxon>Araneae</taxon>
        <taxon>Araneomorphae</taxon>
        <taxon>Entelegynae</taxon>
        <taxon>Araneoidea</taxon>
        <taxon>Nephilidae</taxon>
        <taxon>Trichonephila</taxon>
        <taxon>Trichonephila inaurata</taxon>
    </lineage>
</organism>
<evidence type="ECO:0000313" key="5">
    <source>
        <dbReference type="Proteomes" id="UP000886998"/>
    </source>
</evidence>
<reference evidence="4" key="1">
    <citation type="submission" date="2020-08" db="EMBL/GenBank/DDBJ databases">
        <title>Multicomponent nature underlies the extraordinary mechanical properties of spider dragline silk.</title>
        <authorList>
            <person name="Kono N."/>
            <person name="Nakamura H."/>
            <person name="Mori M."/>
            <person name="Yoshida Y."/>
            <person name="Ohtoshi R."/>
            <person name="Malay A.D."/>
            <person name="Moran D.A.P."/>
            <person name="Tomita M."/>
            <person name="Numata K."/>
            <person name="Arakawa K."/>
        </authorList>
    </citation>
    <scope>NUCLEOTIDE SEQUENCE</scope>
</reference>
<keyword evidence="1" id="KW-0433">Leucine-rich repeat</keyword>
<evidence type="ECO:0000256" key="2">
    <source>
        <dbReference type="ARBA" id="ARBA00022729"/>
    </source>
</evidence>
<dbReference type="PANTHER" id="PTHR24369">
    <property type="entry name" value="ANTIGEN BSP, PUTATIVE-RELATED"/>
    <property type="match status" value="1"/>
</dbReference>
<dbReference type="PANTHER" id="PTHR24369:SF210">
    <property type="entry name" value="CHAOPTIN-RELATED"/>
    <property type="match status" value="1"/>
</dbReference>
<dbReference type="InterPro" id="IPR001611">
    <property type="entry name" value="Leu-rich_rpt"/>
</dbReference>
<dbReference type="Proteomes" id="UP000886998">
    <property type="component" value="Unassembled WGS sequence"/>
</dbReference>
<dbReference type="EMBL" id="BMAV01009759">
    <property type="protein sequence ID" value="GFY54194.1"/>
    <property type="molecule type" value="Genomic_DNA"/>
</dbReference>
<gene>
    <name evidence="4" type="primary">chp</name>
    <name evidence="4" type="ORF">TNIN_14751</name>
</gene>
<dbReference type="SMART" id="SM00369">
    <property type="entry name" value="LRR_TYP"/>
    <property type="match status" value="25"/>
</dbReference>
<dbReference type="SUPFAM" id="SSF52058">
    <property type="entry name" value="L domain-like"/>
    <property type="match status" value="2"/>
</dbReference>
<dbReference type="InterPro" id="IPR032675">
    <property type="entry name" value="LRR_dom_sf"/>
</dbReference>
<dbReference type="OrthoDB" id="1111193at2759"/>
<dbReference type="Pfam" id="PF13855">
    <property type="entry name" value="LRR_8"/>
    <property type="match status" value="6"/>
</dbReference>
<proteinExistence type="predicted"/>
<sequence>MLATVPDRVFWTSMKYFDKICLLLFLTNVDSRLKEQHRPCSFNPLCTCSNGGPDLGSVCCHNIPFMTVPSQINNSAIYIMSLKENKLRFLEDNSLNGTGLWKLQINNNLLTDLPPNALAGLEKTLSILDLRKNNLVRIPREAIQNLEKLSNLNLAGNKIAFLNSDDFRNLGKTLKHLDLSENALMHVQNDVFRNMISLEVLNLAYNTIISIDDITFHGGLNNLKHIILTGNQLQQIPLNALANFRNIKIVNLNENLISSISEGREIRNRIHLDELHLEHNLIKELTAESFRLFSQVDRIFLKGNPLSIINDTFLTTNTTEIYMPYCSISVITNNAFLSSTHTLQVLDLSHNHLKEFPVLPLTRLTKLSLAGNLIKEVVPEDIKYCGNSLKYLDIRGTKMNGLSEESMKYLPNVRELSFNKHYPVINAETLQNISPSMEKLYMVRCSIKNIENGAFNRLSGLKSLDLSYNSISKIGNTTFKDIKHSLEKLILHSALKISIFPYKALNSLSKLEYLDISSNHIQYLPYNSFISFQNLRHLNLNHNELKDLDSNFVNDIHNPNLAEIKMAFNKITSLKSYTFRNLRSLIHLQLNDNLIEYIRKSAFLDLDSIMVIRLEGNSIQTIDNEAFQNLPNIQVINLAYNKLSSFNLEAFNQVGRLSTLRIDVDHNNIQNLTGNYTVTHTSSNIKHLNFSYNNISYLDSNYLDPIRLSITILDLSYNRLENLTTLAFINMAHLQTLILSNNMISTINEDEFKDLRSIQVLDLSKNNLNYLPENLFEKQKQLRIFLLHHNDVDELPEDIFKATILEQIDLSFNNLGEFPYYSLFHIKDSLQFLNLAGNQIEALNFSSIMSLQNLRYLSLSQNRLFLPSSAEELHLPKLITLDLSYNVIEELPAWIVNHLPLSLEELNLANTSLKTVPALGSCNILILNLSSNSIQTVEQEEFEQLKKLQMLDLSNNLLINTYNNVWSNLQHLKTLYLQKNPIQKLLNNSFMNMERLQELFIKNLNLQEIDQDIFHELTALKKIEMDTYSNRNIDLSQILRNNQGIQEIHLHVQDNGLDGILNGELPKSLKSIVLEGGNLRHLDESIFSYIQSQTLKLNIRNSNITKLSQKVFQNMKEVKNFTVEFINNKLQTLEKLYAVEKEVPGKYLKHLKLAGNQLDCNCELSWIWEWLNEYEYENKCEENLCEETYLHDLRETKCVNMNNRSIINAFKTDLQCFSNSAPAETPTRILLHFFITTALMLFYKHVVVV</sequence>
<evidence type="ECO:0000256" key="1">
    <source>
        <dbReference type="ARBA" id="ARBA00022614"/>
    </source>
</evidence>
<comment type="caution">
    <text evidence="4">The sequence shown here is derived from an EMBL/GenBank/DDBJ whole genome shotgun (WGS) entry which is preliminary data.</text>
</comment>
<dbReference type="SMART" id="SM00365">
    <property type="entry name" value="LRR_SD22"/>
    <property type="match status" value="10"/>
</dbReference>
<dbReference type="PRINTS" id="PR00019">
    <property type="entry name" value="LEURICHRPT"/>
</dbReference>
<accession>A0A8X6XKR0</accession>
<dbReference type="PROSITE" id="PS51450">
    <property type="entry name" value="LRR"/>
    <property type="match status" value="9"/>
</dbReference>
<keyword evidence="2" id="KW-0732">Signal</keyword>
<dbReference type="SUPFAM" id="SSF52047">
    <property type="entry name" value="RNI-like"/>
    <property type="match status" value="2"/>
</dbReference>
<dbReference type="AlphaFoldDB" id="A0A8X6XKR0"/>
<evidence type="ECO:0000313" key="4">
    <source>
        <dbReference type="EMBL" id="GFY54194.1"/>
    </source>
</evidence>